<proteinExistence type="predicted"/>
<dbReference type="AlphaFoldDB" id="A0ABD5P418"/>
<sequence length="55" mass="6303">MPGKNVSKIPIECPLCHAAFEFERALRAHLHEGHDETELVDEIITHVEELERGRV</sequence>
<evidence type="ECO:0000313" key="2">
    <source>
        <dbReference type="EMBL" id="MFC4248671.1"/>
    </source>
</evidence>
<feature type="domain" description="C2H2-type" evidence="1">
    <location>
        <begin position="13"/>
        <end position="34"/>
    </location>
</feature>
<dbReference type="Proteomes" id="UP001595821">
    <property type="component" value="Unassembled WGS sequence"/>
</dbReference>
<evidence type="ECO:0000313" key="3">
    <source>
        <dbReference type="Proteomes" id="UP001595821"/>
    </source>
</evidence>
<organism evidence="2 3">
    <name type="scientific">Natribaculum luteum</name>
    <dbReference type="NCBI Taxonomy" id="1586232"/>
    <lineage>
        <taxon>Archaea</taxon>
        <taxon>Methanobacteriati</taxon>
        <taxon>Methanobacteriota</taxon>
        <taxon>Stenosarchaea group</taxon>
        <taxon>Halobacteria</taxon>
        <taxon>Halobacteriales</taxon>
        <taxon>Natrialbaceae</taxon>
        <taxon>Natribaculum</taxon>
    </lineage>
</organism>
<dbReference type="InterPro" id="IPR013087">
    <property type="entry name" value="Znf_C2H2_type"/>
</dbReference>
<comment type="caution">
    <text evidence="2">The sequence shown here is derived from an EMBL/GenBank/DDBJ whole genome shotgun (WGS) entry which is preliminary data.</text>
</comment>
<dbReference type="PROSITE" id="PS00028">
    <property type="entry name" value="ZINC_FINGER_C2H2_1"/>
    <property type="match status" value="1"/>
</dbReference>
<gene>
    <name evidence="2" type="ORF">ACFOZ7_17360</name>
</gene>
<evidence type="ECO:0000259" key="1">
    <source>
        <dbReference type="PROSITE" id="PS00028"/>
    </source>
</evidence>
<dbReference type="EMBL" id="JBHSDJ010000126">
    <property type="protein sequence ID" value="MFC4248671.1"/>
    <property type="molecule type" value="Genomic_DNA"/>
</dbReference>
<dbReference type="GeneID" id="71854146"/>
<dbReference type="RefSeq" id="WP_246966238.1">
    <property type="nucleotide sequence ID" value="NZ_CP095397.1"/>
</dbReference>
<reference evidence="2 3" key="1">
    <citation type="journal article" date="2014" name="Int. J. Syst. Evol. Microbiol.">
        <title>Complete genome sequence of Corynebacterium casei LMG S-19264T (=DSM 44701T), isolated from a smear-ripened cheese.</title>
        <authorList>
            <consortium name="US DOE Joint Genome Institute (JGI-PGF)"/>
            <person name="Walter F."/>
            <person name="Albersmeier A."/>
            <person name="Kalinowski J."/>
            <person name="Ruckert C."/>
        </authorList>
    </citation>
    <scope>NUCLEOTIDE SEQUENCE [LARGE SCALE GENOMIC DNA]</scope>
    <source>
        <strain evidence="2 3">IBRC-M 10912</strain>
    </source>
</reference>
<accession>A0ABD5P418</accession>
<protein>
    <recommendedName>
        <fullName evidence="1">C2H2-type domain-containing protein</fullName>
    </recommendedName>
</protein>
<name>A0ABD5P418_9EURY</name>